<dbReference type="OrthoDB" id="3373978at2"/>
<protein>
    <recommendedName>
        <fullName evidence="3">ATP-grasp domain-containing protein</fullName>
    </recommendedName>
</protein>
<dbReference type="KEGG" id="scw:TU94_04945"/>
<dbReference type="EMBL" id="CP010849">
    <property type="protein sequence ID" value="AJP00914.1"/>
    <property type="molecule type" value="Genomic_DNA"/>
</dbReference>
<name>A0A0C5FYE4_9ACTN</name>
<dbReference type="PATRIC" id="fig|477245.3.peg.1086"/>
<organism evidence="1 2">
    <name type="scientific">Streptomyces cyaneogriseus subsp. noncyanogenus</name>
    <dbReference type="NCBI Taxonomy" id="477245"/>
    <lineage>
        <taxon>Bacteria</taxon>
        <taxon>Bacillati</taxon>
        <taxon>Actinomycetota</taxon>
        <taxon>Actinomycetes</taxon>
        <taxon>Kitasatosporales</taxon>
        <taxon>Streptomycetaceae</taxon>
        <taxon>Streptomyces</taxon>
    </lineage>
</organism>
<dbReference type="PANTHER" id="PTHR39217">
    <property type="match status" value="1"/>
</dbReference>
<dbReference type="PANTHER" id="PTHR39217:SF1">
    <property type="entry name" value="GLUTATHIONE SYNTHETASE"/>
    <property type="match status" value="1"/>
</dbReference>
<dbReference type="Proteomes" id="UP000032234">
    <property type="component" value="Chromosome"/>
</dbReference>
<dbReference type="SUPFAM" id="SSF56059">
    <property type="entry name" value="Glutathione synthetase ATP-binding domain-like"/>
    <property type="match status" value="1"/>
</dbReference>
<evidence type="ECO:0000313" key="2">
    <source>
        <dbReference type="Proteomes" id="UP000032234"/>
    </source>
</evidence>
<dbReference type="AlphaFoldDB" id="A0A0C5FYE4"/>
<dbReference type="HOGENOM" id="CLU_070819_0_1_11"/>
<evidence type="ECO:0000313" key="1">
    <source>
        <dbReference type="EMBL" id="AJP00914.1"/>
    </source>
</evidence>
<dbReference type="InterPro" id="IPR053191">
    <property type="entry name" value="DcsG_Biosynth_Enzyme"/>
</dbReference>
<dbReference type="STRING" id="477245.TU94_04945"/>
<sequence length="296" mass="32205">MAFPRIALVTCREVVKDPDWDRDLPLVLEALEEAGTDPVAVCWDDPRADWAAFDLVVIRSAWDYFESLGAFLAWADACAAVTTLANPAEVVRWNVDKRYLGYLSRAGVPVVETRYLAPGDSVDLPEKGEFVVKPTVGAGARYTARYRPGERDMAVRQLARMHTEGMTAMVQPYMRSIDEKGERALHFAGGRFLHATRKGAVLVPGTPYDHDKIPHPALRVCEPTAAELAVAESALAAGAAGSDLLYGRVDLVDGDDGTPLVMELELVEPHLFLHLRPASLPVFVTAVVEAATGGRV</sequence>
<reference evidence="1 2" key="1">
    <citation type="submission" date="2015-02" db="EMBL/GenBank/DDBJ databases">
        <title>Genome sequence of thermotolerant Streptomyces cyaneogriseus subsp. Noncyanogenus NMWT1, the producer of nematocidal antibiotics nemadectin.</title>
        <authorList>
            <person name="Wang H."/>
            <person name="Li C."/>
            <person name="Xiang W."/>
            <person name="Wang X."/>
        </authorList>
    </citation>
    <scope>NUCLEOTIDE SEQUENCE [LARGE SCALE GENOMIC DNA]</scope>
    <source>
        <strain evidence="1 2">NMWT 1</strain>
    </source>
</reference>
<evidence type="ECO:0008006" key="3">
    <source>
        <dbReference type="Google" id="ProtNLM"/>
    </source>
</evidence>
<keyword evidence="2" id="KW-1185">Reference proteome</keyword>
<dbReference type="RefSeq" id="WP_044379616.1">
    <property type="nucleotide sequence ID" value="NZ_CP010849.1"/>
</dbReference>
<gene>
    <name evidence="1" type="ORF">TU94_04945</name>
</gene>
<proteinExistence type="predicted"/>
<accession>A0A0C5FYE4</accession>